<reference evidence="1 2" key="1">
    <citation type="journal article" date="2006" name="Science">
        <title>The genome of black cottonwood, Populus trichocarpa (Torr. &amp; Gray).</title>
        <authorList>
            <person name="Tuskan G.A."/>
            <person name="Difazio S."/>
            <person name="Jansson S."/>
            <person name="Bohlmann J."/>
            <person name="Grigoriev I."/>
            <person name="Hellsten U."/>
            <person name="Putnam N."/>
            <person name="Ralph S."/>
            <person name="Rombauts S."/>
            <person name="Salamov A."/>
            <person name="Schein J."/>
            <person name="Sterck L."/>
            <person name="Aerts A."/>
            <person name="Bhalerao R.R."/>
            <person name="Bhalerao R.P."/>
            <person name="Blaudez D."/>
            <person name="Boerjan W."/>
            <person name="Brun A."/>
            <person name="Brunner A."/>
            <person name="Busov V."/>
            <person name="Campbell M."/>
            <person name="Carlson J."/>
            <person name="Chalot M."/>
            <person name="Chapman J."/>
            <person name="Chen G.L."/>
            <person name="Cooper D."/>
            <person name="Coutinho P.M."/>
            <person name="Couturier J."/>
            <person name="Covert S."/>
            <person name="Cronk Q."/>
            <person name="Cunningham R."/>
            <person name="Davis J."/>
            <person name="Degroeve S."/>
            <person name="Dejardin A."/>
            <person name="Depamphilis C."/>
            <person name="Detter J."/>
            <person name="Dirks B."/>
            <person name="Dubchak I."/>
            <person name="Duplessis S."/>
            <person name="Ehlting J."/>
            <person name="Ellis B."/>
            <person name="Gendler K."/>
            <person name="Goodstein D."/>
            <person name="Gribskov M."/>
            <person name="Grimwood J."/>
            <person name="Groover A."/>
            <person name="Gunter L."/>
            <person name="Hamberger B."/>
            <person name="Heinze B."/>
            <person name="Helariutta Y."/>
            <person name="Henrissat B."/>
            <person name="Holligan D."/>
            <person name="Holt R."/>
            <person name="Huang W."/>
            <person name="Islam-Faridi N."/>
            <person name="Jones S."/>
            <person name="Jones-Rhoades M."/>
            <person name="Jorgensen R."/>
            <person name="Joshi C."/>
            <person name="Kangasjarvi J."/>
            <person name="Karlsson J."/>
            <person name="Kelleher C."/>
            <person name="Kirkpatrick R."/>
            <person name="Kirst M."/>
            <person name="Kohler A."/>
            <person name="Kalluri U."/>
            <person name="Larimer F."/>
            <person name="Leebens-Mack J."/>
            <person name="Leple J.C."/>
            <person name="Locascio P."/>
            <person name="Lou Y."/>
            <person name="Lucas S."/>
            <person name="Martin F."/>
            <person name="Montanini B."/>
            <person name="Napoli C."/>
            <person name="Nelson D.R."/>
            <person name="Nelson C."/>
            <person name="Nieminen K."/>
            <person name="Nilsson O."/>
            <person name="Pereda V."/>
            <person name="Peter G."/>
            <person name="Philippe R."/>
            <person name="Pilate G."/>
            <person name="Poliakov A."/>
            <person name="Razumovskaya J."/>
            <person name="Richardson P."/>
            <person name="Rinaldi C."/>
            <person name="Ritland K."/>
            <person name="Rouze P."/>
            <person name="Ryaboy D."/>
            <person name="Schmutz J."/>
            <person name="Schrader J."/>
            <person name="Segerman B."/>
            <person name="Shin H."/>
            <person name="Siddiqui A."/>
            <person name="Sterky F."/>
            <person name="Terry A."/>
            <person name="Tsai C.J."/>
            <person name="Uberbacher E."/>
            <person name="Unneberg P."/>
            <person name="Vahala J."/>
            <person name="Wall K."/>
            <person name="Wessler S."/>
            <person name="Yang G."/>
            <person name="Yin T."/>
            <person name="Douglas C."/>
            <person name="Marra M."/>
            <person name="Sandberg G."/>
            <person name="Van de Peer Y."/>
            <person name="Rokhsar D."/>
        </authorList>
    </citation>
    <scope>NUCLEOTIDE SEQUENCE [LARGE SCALE GENOMIC DNA]</scope>
    <source>
        <strain evidence="2">cv. Nisqually</strain>
    </source>
</reference>
<proteinExistence type="predicted"/>
<gene>
    <name evidence="1" type="ORF">POPTR_002G029500</name>
</gene>
<evidence type="ECO:0000313" key="2">
    <source>
        <dbReference type="Proteomes" id="UP000006729"/>
    </source>
</evidence>
<sequence>MLKFSPSWICNSCSDCIMLEWFLFLPESLRFFFHSHAPSYQQPRRLRDSCTKNLKVHDPSWNMNAMYQQSVAVRINALFFSARTYLESDPMDRPEGRDSVYGINIKNLHVGLLLKSFDIVILIIF</sequence>
<dbReference type="AlphaFoldDB" id="A0A3N7EPI8"/>
<protein>
    <submittedName>
        <fullName evidence="1">Uncharacterized protein</fullName>
    </submittedName>
</protein>
<dbReference type="Proteomes" id="UP000006729">
    <property type="component" value="Chromosome 2"/>
</dbReference>
<name>A0A3N7EPI8_POPTR</name>
<accession>A0A3N7EPI8</accession>
<dbReference type="EMBL" id="CM009291">
    <property type="protein sequence ID" value="RQO86410.1"/>
    <property type="molecule type" value="Genomic_DNA"/>
</dbReference>
<organism evidence="1 2">
    <name type="scientific">Populus trichocarpa</name>
    <name type="common">Western balsam poplar</name>
    <name type="synonym">Populus balsamifera subsp. trichocarpa</name>
    <dbReference type="NCBI Taxonomy" id="3694"/>
    <lineage>
        <taxon>Eukaryota</taxon>
        <taxon>Viridiplantae</taxon>
        <taxon>Streptophyta</taxon>
        <taxon>Embryophyta</taxon>
        <taxon>Tracheophyta</taxon>
        <taxon>Spermatophyta</taxon>
        <taxon>Magnoliopsida</taxon>
        <taxon>eudicotyledons</taxon>
        <taxon>Gunneridae</taxon>
        <taxon>Pentapetalae</taxon>
        <taxon>rosids</taxon>
        <taxon>fabids</taxon>
        <taxon>Malpighiales</taxon>
        <taxon>Salicaceae</taxon>
        <taxon>Saliceae</taxon>
        <taxon>Populus</taxon>
    </lineage>
</organism>
<evidence type="ECO:0000313" key="1">
    <source>
        <dbReference type="EMBL" id="RQO86410.1"/>
    </source>
</evidence>
<dbReference type="InParanoid" id="A0A3N7EPI8"/>
<keyword evidence="2" id="KW-1185">Reference proteome</keyword>